<evidence type="ECO:0000313" key="5">
    <source>
        <dbReference type="Proteomes" id="UP000095706"/>
    </source>
</evidence>
<feature type="compositionally biased region" description="Low complexity" evidence="1">
    <location>
        <begin position="129"/>
        <end position="140"/>
    </location>
</feature>
<dbReference type="RefSeq" id="WP_055227944.1">
    <property type="nucleotide sequence ID" value="NZ_CYYV01000009.1"/>
</dbReference>
<evidence type="ECO:0000259" key="3">
    <source>
        <dbReference type="Pfam" id="PF16403"/>
    </source>
</evidence>
<accession>A0A174F6N4</accession>
<feature type="region of interest" description="Disordered" evidence="1">
    <location>
        <begin position="101"/>
        <end position="151"/>
    </location>
</feature>
<feature type="chain" id="PRO_5008021405" description="Pesticidal crystal protein Cry22Aa Ig-like domain-containing protein" evidence="2">
    <location>
        <begin position="24"/>
        <end position="244"/>
    </location>
</feature>
<proteinExistence type="predicted"/>
<feature type="signal peptide" evidence="2">
    <location>
        <begin position="1"/>
        <end position="23"/>
    </location>
</feature>
<dbReference type="AlphaFoldDB" id="A0A174F6N4"/>
<evidence type="ECO:0000256" key="1">
    <source>
        <dbReference type="SAM" id="MobiDB-lite"/>
    </source>
</evidence>
<keyword evidence="2" id="KW-0732">Signal</keyword>
<protein>
    <recommendedName>
        <fullName evidence="3">Pesticidal crystal protein Cry22Aa Ig-like domain-containing protein</fullName>
    </recommendedName>
</protein>
<reference evidence="4 5" key="1">
    <citation type="submission" date="2015-09" db="EMBL/GenBank/DDBJ databases">
        <authorList>
            <consortium name="Pathogen Informatics"/>
        </authorList>
    </citation>
    <scope>NUCLEOTIDE SEQUENCE [LARGE SCALE GENOMIC DNA]</scope>
    <source>
        <strain evidence="4 5">2789STDY5608849</strain>
    </source>
</reference>
<organism evidence="4 5">
    <name type="scientific">Fusicatenibacter saccharivorans</name>
    <dbReference type="NCBI Taxonomy" id="1150298"/>
    <lineage>
        <taxon>Bacteria</taxon>
        <taxon>Bacillati</taxon>
        <taxon>Bacillota</taxon>
        <taxon>Clostridia</taxon>
        <taxon>Lachnospirales</taxon>
        <taxon>Lachnospiraceae</taxon>
        <taxon>Fusicatenibacter</taxon>
    </lineage>
</organism>
<dbReference type="Pfam" id="PF16403">
    <property type="entry name" value="Bact_surface_Ig-like"/>
    <property type="match status" value="1"/>
</dbReference>
<name>A0A174F6N4_9FIRM</name>
<gene>
    <name evidence="4" type="ORF">ERS852406_02022</name>
</gene>
<dbReference type="EMBL" id="CYYV01000009">
    <property type="protein sequence ID" value="CUO45923.1"/>
    <property type="molecule type" value="Genomic_DNA"/>
</dbReference>
<dbReference type="InterPro" id="IPR013783">
    <property type="entry name" value="Ig-like_fold"/>
</dbReference>
<evidence type="ECO:0000313" key="4">
    <source>
        <dbReference type="EMBL" id="CUO45923.1"/>
    </source>
</evidence>
<dbReference type="Proteomes" id="UP000095706">
    <property type="component" value="Unassembled WGS sequence"/>
</dbReference>
<sequence>MKKGIVAGLIVLCVALGAGTAAVVVTDDRKGPEIELPADGDVTYEEGSDTASLLEGVTATDEKDGDVTDSLMIENIFPNDDHTSASVVYAAKDSHNNVSKATRRVNYKAAAEDTPAENEATQETDNSGAADESAPAAEEPQQNDTEGTKNETDAQMEIEALPAESPKLYLNTYEVTVEAGNDLDKTSYIKEMTDDADSQESLFNQIEIDGDVDTAVPGDYTLTYHVTDSDGNRSNAAVLTVHVQ</sequence>
<feature type="domain" description="Pesticidal crystal protein Cry22Aa Ig-like" evidence="3">
    <location>
        <begin position="174"/>
        <end position="236"/>
    </location>
</feature>
<evidence type="ECO:0000256" key="2">
    <source>
        <dbReference type="SAM" id="SignalP"/>
    </source>
</evidence>
<dbReference type="InterPro" id="IPR032179">
    <property type="entry name" value="Cry22Aa_Ig-like"/>
</dbReference>
<dbReference type="Gene3D" id="2.60.40.10">
    <property type="entry name" value="Immunoglobulins"/>
    <property type="match status" value="2"/>
</dbReference>